<reference evidence="2 3" key="1">
    <citation type="journal article" date="2019" name="Genome Biol. Evol.">
        <title>Whole-Genome Sequencing of the Giant Devil Catfish, Bagarius yarrelli.</title>
        <authorList>
            <person name="Jiang W."/>
            <person name="Lv Y."/>
            <person name="Cheng L."/>
            <person name="Yang K."/>
            <person name="Chao B."/>
            <person name="Wang X."/>
            <person name="Li Y."/>
            <person name="Pan X."/>
            <person name="You X."/>
            <person name="Zhang Y."/>
            <person name="Yang J."/>
            <person name="Li J."/>
            <person name="Zhang X."/>
            <person name="Liu S."/>
            <person name="Sun C."/>
            <person name="Yang J."/>
            <person name="Shi Q."/>
        </authorList>
    </citation>
    <scope>NUCLEOTIDE SEQUENCE [LARGE SCALE GENOMIC DNA]</scope>
    <source>
        <strain evidence="2">JWS20170419001</strain>
        <tissue evidence="2">Muscle</tissue>
    </source>
</reference>
<protein>
    <submittedName>
        <fullName evidence="2">Uncharacterized protein</fullName>
    </submittedName>
</protein>
<evidence type="ECO:0000313" key="3">
    <source>
        <dbReference type="Proteomes" id="UP000319801"/>
    </source>
</evidence>
<keyword evidence="3" id="KW-1185">Reference proteome</keyword>
<proteinExistence type="predicted"/>
<feature type="region of interest" description="Disordered" evidence="1">
    <location>
        <begin position="1"/>
        <end position="42"/>
    </location>
</feature>
<evidence type="ECO:0000313" key="2">
    <source>
        <dbReference type="EMBL" id="TSM60521.1"/>
    </source>
</evidence>
<feature type="compositionally biased region" description="Basic and acidic residues" evidence="1">
    <location>
        <begin position="61"/>
        <end position="82"/>
    </location>
</feature>
<sequence length="100" mass="11060">MPFVPYRNGKPRLALLTSHSRQRSEQKSAPGEGCLATEPADAHADGVVALEMDGDDVDAQEDVRSRDYSSERFNNETTESHIRAKSQAAADYSSPERRHS</sequence>
<gene>
    <name evidence="2" type="ORF">Baya_8593</name>
</gene>
<feature type="region of interest" description="Disordered" evidence="1">
    <location>
        <begin position="54"/>
        <end position="100"/>
    </location>
</feature>
<accession>A0A556U4D9</accession>
<dbReference type="AlphaFoldDB" id="A0A556U4D9"/>
<dbReference type="EMBL" id="VCAZ01000047">
    <property type="protein sequence ID" value="TSM60521.1"/>
    <property type="molecule type" value="Genomic_DNA"/>
</dbReference>
<name>A0A556U4D9_BAGYA</name>
<organism evidence="2 3">
    <name type="scientific">Bagarius yarrelli</name>
    <name type="common">Goonch</name>
    <name type="synonym">Bagrus yarrelli</name>
    <dbReference type="NCBI Taxonomy" id="175774"/>
    <lineage>
        <taxon>Eukaryota</taxon>
        <taxon>Metazoa</taxon>
        <taxon>Chordata</taxon>
        <taxon>Craniata</taxon>
        <taxon>Vertebrata</taxon>
        <taxon>Euteleostomi</taxon>
        <taxon>Actinopterygii</taxon>
        <taxon>Neopterygii</taxon>
        <taxon>Teleostei</taxon>
        <taxon>Ostariophysi</taxon>
        <taxon>Siluriformes</taxon>
        <taxon>Sisoridae</taxon>
        <taxon>Sisorinae</taxon>
        <taxon>Bagarius</taxon>
    </lineage>
</organism>
<evidence type="ECO:0000256" key="1">
    <source>
        <dbReference type="SAM" id="MobiDB-lite"/>
    </source>
</evidence>
<dbReference type="Proteomes" id="UP000319801">
    <property type="component" value="Unassembled WGS sequence"/>
</dbReference>
<comment type="caution">
    <text evidence="2">The sequence shown here is derived from an EMBL/GenBank/DDBJ whole genome shotgun (WGS) entry which is preliminary data.</text>
</comment>